<sequence>MVLFEAGKTYLTATITLSNSVHMYLPRNSTLALGDKREDFGPTQATWYLVMFDQCTDCSITGKGRLDGRGRAWVTGRDPGREWIKAVRNFKDPSCVHTFECRPRLLGVKDSSRVHIAGLELFDSIYWTLHIIGSHTVTVQDVAVNNDFEIPNNDGVDIDSSKLVWISGMNITAWDDGMCIKATYPGVSTEDVLVENTTIHSRASAVKVGTEGVANFRNLVFQNIDIVDSHRGLSIQLRDNGTIEDVLFENITMTLRQYVGDEWGNAEPIYITALPRTAGTKNGAISDVTFRDITATAESGILVIGSHDSTVENLAIVNMTLDIEKLTDVPGGVHDLRPSTFDIVHNVSDDAIYLENANHINITNMKVTWGTPRKDTWGQLLNVKPGTVHALTLQGLVAHDESAHPHAHGDGPEARQKLLPVWALTQASRGVVEWVRSLRARASQGSGSLSLQENAATGVQARNAASSASTIVMSLTGIVLAGILVAHLLDFRLIGRLRSSGRATMRKVPR</sequence>
<dbReference type="SUPFAM" id="SSF51126">
    <property type="entry name" value="Pectin lyase-like"/>
    <property type="match status" value="2"/>
</dbReference>
<dbReference type="GO" id="GO:0005975">
    <property type="term" value="P:carbohydrate metabolic process"/>
    <property type="evidence" value="ECO:0007669"/>
    <property type="project" value="InterPro"/>
</dbReference>
<dbReference type="GO" id="GO:0004650">
    <property type="term" value="F:polygalacturonase activity"/>
    <property type="evidence" value="ECO:0007669"/>
    <property type="project" value="InterPro"/>
</dbReference>
<organism evidence="6 7">
    <name type="scientific">Symbiochloris irregularis</name>
    <dbReference type="NCBI Taxonomy" id="706552"/>
    <lineage>
        <taxon>Eukaryota</taxon>
        <taxon>Viridiplantae</taxon>
        <taxon>Chlorophyta</taxon>
        <taxon>core chlorophytes</taxon>
        <taxon>Trebouxiophyceae</taxon>
        <taxon>Trebouxiales</taxon>
        <taxon>Trebouxiaceae</taxon>
        <taxon>Symbiochloris</taxon>
    </lineage>
</organism>
<evidence type="ECO:0000256" key="3">
    <source>
        <dbReference type="ARBA" id="ARBA00023295"/>
    </source>
</evidence>
<evidence type="ECO:0000256" key="4">
    <source>
        <dbReference type="RuleBase" id="RU361169"/>
    </source>
</evidence>
<dbReference type="InterPro" id="IPR000743">
    <property type="entry name" value="Glyco_hydro_28"/>
</dbReference>
<accession>A0AAW1NIL8</accession>
<dbReference type="InterPro" id="IPR011050">
    <property type="entry name" value="Pectin_lyase_fold/virulence"/>
</dbReference>
<evidence type="ECO:0000313" key="6">
    <source>
        <dbReference type="EMBL" id="KAK9785435.1"/>
    </source>
</evidence>
<dbReference type="EMBL" id="JALJOQ010000303">
    <property type="protein sequence ID" value="KAK9785435.1"/>
    <property type="molecule type" value="Genomic_DNA"/>
</dbReference>
<dbReference type="Pfam" id="PF00295">
    <property type="entry name" value="Glyco_hydro_28"/>
    <property type="match status" value="1"/>
</dbReference>
<reference evidence="6 7" key="1">
    <citation type="journal article" date="2024" name="Nat. Commun.">
        <title>Phylogenomics reveals the evolutionary origins of lichenization in chlorophyte algae.</title>
        <authorList>
            <person name="Puginier C."/>
            <person name="Libourel C."/>
            <person name="Otte J."/>
            <person name="Skaloud P."/>
            <person name="Haon M."/>
            <person name="Grisel S."/>
            <person name="Petersen M."/>
            <person name="Berrin J.G."/>
            <person name="Delaux P.M."/>
            <person name="Dal Grande F."/>
            <person name="Keller J."/>
        </authorList>
    </citation>
    <scope>NUCLEOTIDE SEQUENCE [LARGE SCALE GENOMIC DNA]</scope>
    <source>
        <strain evidence="6 7">SAG 2036</strain>
    </source>
</reference>
<keyword evidence="2 4" id="KW-0378">Hydrolase</keyword>
<dbReference type="Proteomes" id="UP001465755">
    <property type="component" value="Unassembled WGS sequence"/>
</dbReference>
<evidence type="ECO:0000256" key="2">
    <source>
        <dbReference type="ARBA" id="ARBA00022801"/>
    </source>
</evidence>
<gene>
    <name evidence="6" type="ORF">WJX73_005867</name>
</gene>
<dbReference type="PANTHER" id="PTHR31339">
    <property type="entry name" value="PECTIN LYASE-RELATED"/>
    <property type="match status" value="1"/>
</dbReference>
<evidence type="ECO:0000256" key="5">
    <source>
        <dbReference type="SAM" id="Phobius"/>
    </source>
</evidence>
<protein>
    <submittedName>
        <fullName evidence="6">Uncharacterized protein</fullName>
    </submittedName>
</protein>
<dbReference type="PANTHER" id="PTHR31339:SF0">
    <property type="entry name" value="PECTIN LYASE-LIKE SUPERFAMILY PROTEIN"/>
    <property type="match status" value="1"/>
</dbReference>
<dbReference type="AlphaFoldDB" id="A0AAW1NIL8"/>
<evidence type="ECO:0000313" key="7">
    <source>
        <dbReference type="Proteomes" id="UP001465755"/>
    </source>
</evidence>
<dbReference type="Gene3D" id="2.160.20.10">
    <property type="entry name" value="Single-stranded right-handed beta-helix, Pectin lyase-like"/>
    <property type="match status" value="1"/>
</dbReference>
<comment type="caution">
    <text evidence="6">The sequence shown here is derived from an EMBL/GenBank/DDBJ whole genome shotgun (WGS) entry which is preliminary data.</text>
</comment>
<proteinExistence type="inferred from homology"/>
<dbReference type="InterPro" id="IPR051801">
    <property type="entry name" value="GH28_Enzymes"/>
</dbReference>
<keyword evidence="5" id="KW-1133">Transmembrane helix</keyword>
<keyword evidence="3 4" id="KW-0326">Glycosidase</keyword>
<evidence type="ECO:0000256" key="1">
    <source>
        <dbReference type="ARBA" id="ARBA00008834"/>
    </source>
</evidence>
<name>A0AAW1NIL8_9CHLO</name>
<feature type="transmembrane region" description="Helical" evidence="5">
    <location>
        <begin position="471"/>
        <end position="489"/>
    </location>
</feature>
<comment type="similarity">
    <text evidence="1 4">Belongs to the glycosyl hydrolase 28 family.</text>
</comment>
<dbReference type="InterPro" id="IPR012334">
    <property type="entry name" value="Pectin_lyas_fold"/>
</dbReference>
<keyword evidence="5" id="KW-0812">Transmembrane</keyword>
<keyword evidence="7" id="KW-1185">Reference proteome</keyword>
<keyword evidence="5" id="KW-0472">Membrane</keyword>